<evidence type="ECO:0000313" key="3">
    <source>
        <dbReference type="EMBL" id="KAF2450886.1"/>
    </source>
</evidence>
<proteinExistence type="predicted"/>
<dbReference type="AlphaFoldDB" id="A0A9P4PUW6"/>
<dbReference type="Pfam" id="PF24883">
    <property type="entry name" value="NPHP3_N"/>
    <property type="match status" value="1"/>
</dbReference>
<evidence type="ECO:0000256" key="1">
    <source>
        <dbReference type="ARBA" id="ARBA00022737"/>
    </source>
</evidence>
<keyword evidence="1" id="KW-0677">Repeat</keyword>
<dbReference type="InterPro" id="IPR027417">
    <property type="entry name" value="P-loop_NTPase"/>
</dbReference>
<organism evidence="3 4">
    <name type="scientific">Karstenula rhodostoma CBS 690.94</name>
    <dbReference type="NCBI Taxonomy" id="1392251"/>
    <lineage>
        <taxon>Eukaryota</taxon>
        <taxon>Fungi</taxon>
        <taxon>Dikarya</taxon>
        <taxon>Ascomycota</taxon>
        <taxon>Pezizomycotina</taxon>
        <taxon>Dothideomycetes</taxon>
        <taxon>Pleosporomycetidae</taxon>
        <taxon>Pleosporales</taxon>
        <taxon>Massarineae</taxon>
        <taxon>Didymosphaeriaceae</taxon>
        <taxon>Karstenula</taxon>
    </lineage>
</organism>
<evidence type="ECO:0000313" key="4">
    <source>
        <dbReference type="Proteomes" id="UP000799764"/>
    </source>
</evidence>
<dbReference type="EMBL" id="MU001493">
    <property type="protein sequence ID" value="KAF2450886.1"/>
    <property type="molecule type" value="Genomic_DNA"/>
</dbReference>
<reference evidence="3" key="1">
    <citation type="journal article" date="2020" name="Stud. Mycol.">
        <title>101 Dothideomycetes genomes: a test case for predicting lifestyles and emergence of pathogens.</title>
        <authorList>
            <person name="Haridas S."/>
            <person name="Albert R."/>
            <person name="Binder M."/>
            <person name="Bloem J."/>
            <person name="Labutti K."/>
            <person name="Salamov A."/>
            <person name="Andreopoulos B."/>
            <person name="Baker S."/>
            <person name="Barry K."/>
            <person name="Bills G."/>
            <person name="Bluhm B."/>
            <person name="Cannon C."/>
            <person name="Castanera R."/>
            <person name="Culley D."/>
            <person name="Daum C."/>
            <person name="Ezra D."/>
            <person name="Gonzalez J."/>
            <person name="Henrissat B."/>
            <person name="Kuo A."/>
            <person name="Liang C."/>
            <person name="Lipzen A."/>
            <person name="Lutzoni F."/>
            <person name="Magnuson J."/>
            <person name="Mondo S."/>
            <person name="Nolan M."/>
            <person name="Ohm R."/>
            <person name="Pangilinan J."/>
            <person name="Park H.-J."/>
            <person name="Ramirez L."/>
            <person name="Alfaro M."/>
            <person name="Sun H."/>
            <person name="Tritt A."/>
            <person name="Yoshinaga Y."/>
            <person name="Zwiers L.-H."/>
            <person name="Turgeon B."/>
            <person name="Goodwin S."/>
            <person name="Spatafora J."/>
            <person name="Crous P."/>
            <person name="Grigoriev I."/>
        </authorList>
    </citation>
    <scope>NUCLEOTIDE SEQUENCE</scope>
    <source>
        <strain evidence="3">CBS 690.94</strain>
    </source>
</reference>
<dbReference type="Proteomes" id="UP000799764">
    <property type="component" value="Unassembled WGS sequence"/>
</dbReference>
<comment type="caution">
    <text evidence="3">The sequence shown here is derived from an EMBL/GenBank/DDBJ whole genome shotgun (WGS) entry which is preliminary data.</text>
</comment>
<accession>A0A9P4PUW6</accession>
<keyword evidence="4" id="KW-1185">Reference proteome</keyword>
<protein>
    <recommendedName>
        <fullName evidence="2">Nephrocystin 3-like N-terminal domain-containing protein</fullName>
    </recommendedName>
</protein>
<dbReference type="OrthoDB" id="443402at2759"/>
<gene>
    <name evidence="3" type="ORF">P171DRAFT_503696</name>
</gene>
<evidence type="ECO:0000259" key="2">
    <source>
        <dbReference type="Pfam" id="PF24883"/>
    </source>
</evidence>
<name>A0A9P4PUW6_9PLEO</name>
<feature type="domain" description="Nephrocystin 3-like N-terminal" evidence="2">
    <location>
        <begin position="269"/>
        <end position="447"/>
    </location>
</feature>
<dbReference type="SUPFAM" id="SSF52540">
    <property type="entry name" value="P-loop containing nucleoside triphosphate hydrolases"/>
    <property type="match status" value="1"/>
</dbReference>
<dbReference type="PANTHER" id="PTHR10039:SF5">
    <property type="entry name" value="NACHT DOMAIN-CONTAINING PROTEIN"/>
    <property type="match status" value="1"/>
</dbReference>
<dbReference type="Gene3D" id="3.40.50.300">
    <property type="entry name" value="P-loop containing nucleotide triphosphate hydrolases"/>
    <property type="match status" value="1"/>
</dbReference>
<sequence>MVLETLAVVGLVGNIFQFIDFASKLFITAVKVYQSQDGATCEAETDKDIARSLQQSCTDLEMGIDGIRRNELAMQTTRTSLVTLAANCKTAAEEMIIALDSVRSNKPGSKWKSLKAALVTTLKEKEVDAMRRSLDTYRSQLALELQMLQGAKLCRGAWKDVIDRLEDGNKHIARQLGIYFVEIISEIKIAQEQLKQQYESIVSQEVVTPVIPAKPEGFQEATLLRSPGLVPMVQKEAIDLCSDMAVLNSLRFDQMGFRHSKIPEAHPETFSWMFSKHFEPWLTIPEKIYWVSGKPGSGKSTLIKYLADNERTSISLCHWSGPKTRLVITSYFFWINGSELQRSQQGLLRTLLFEILQQCPALIKPVALEVWKDVQNTITSRSVDYQIVWSQKMLLGAFEQLSTLDQVDTAFCMFIDGLDEYKGNHGDLIKTISFLERRNVKMCIASRPWNIFKDAYGHK</sequence>
<dbReference type="InterPro" id="IPR056884">
    <property type="entry name" value="NPHP3-like_N"/>
</dbReference>
<dbReference type="PANTHER" id="PTHR10039">
    <property type="entry name" value="AMELOGENIN"/>
    <property type="match status" value="1"/>
</dbReference>